<dbReference type="Gene3D" id="3.40.50.300">
    <property type="entry name" value="P-loop containing nucleotide triphosphate hydrolases"/>
    <property type="match status" value="1"/>
</dbReference>
<reference evidence="1 2" key="1">
    <citation type="submission" date="2023-07" db="EMBL/GenBank/DDBJ databases">
        <title>Sorghum-associated microbial communities from plants grown in Nebraska, USA.</title>
        <authorList>
            <person name="Schachtman D."/>
        </authorList>
    </citation>
    <scope>NUCLEOTIDE SEQUENCE [LARGE SCALE GENOMIC DNA]</scope>
    <source>
        <strain evidence="1 2">584</strain>
    </source>
</reference>
<evidence type="ECO:0000313" key="1">
    <source>
        <dbReference type="EMBL" id="MDR6291926.1"/>
    </source>
</evidence>
<name>A0ABU1JTH2_9PROT</name>
<evidence type="ECO:0000313" key="2">
    <source>
        <dbReference type="Proteomes" id="UP001262410"/>
    </source>
</evidence>
<organism evidence="1 2">
    <name type="scientific">Inquilinus ginsengisoli</name>
    <dbReference type="NCBI Taxonomy" id="363840"/>
    <lineage>
        <taxon>Bacteria</taxon>
        <taxon>Pseudomonadati</taxon>
        <taxon>Pseudomonadota</taxon>
        <taxon>Alphaproteobacteria</taxon>
        <taxon>Rhodospirillales</taxon>
        <taxon>Rhodospirillaceae</taxon>
        <taxon>Inquilinus</taxon>
    </lineage>
</organism>
<dbReference type="EMBL" id="JAVDPW010000008">
    <property type="protein sequence ID" value="MDR6291926.1"/>
    <property type="molecule type" value="Genomic_DNA"/>
</dbReference>
<comment type="caution">
    <text evidence="1">The sequence shown here is derived from an EMBL/GenBank/DDBJ whole genome shotgun (WGS) entry which is preliminary data.</text>
</comment>
<sequence length="247" mass="25714">MSALAALRERLNRYGSAVEDPGILPLDLPPIDARLPRGGLALGRLHRVAAAGGGGAAAGAAATGFAARLLARLQRRGPVLWCTTSDDLYPPALAALGLAPDRLILVRPRDEKGVLAVVEEALRTPGFGAVLAEAVRADLLAERRLQLACETRGTTALLLQRELLAPRLGRTAASAAVTRWAVAPAPSGGTATWVGPVRWELALTHCRGGAPGRWIVETKDGTDRLAVVAELADHAAEADHAGERLAG</sequence>
<dbReference type="RefSeq" id="WP_309797566.1">
    <property type="nucleotide sequence ID" value="NZ_JAVDPW010000008.1"/>
</dbReference>
<keyword evidence="2" id="KW-1185">Reference proteome</keyword>
<dbReference type="PIRSF" id="PIRSF034285">
    <property type="entry name" value="UCP034285"/>
    <property type="match status" value="1"/>
</dbReference>
<dbReference type="Proteomes" id="UP001262410">
    <property type="component" value="Unassembled WGS sequence"/>
</dbReference>
<gene>
    <name evidence="1" type="ORF">E9232_004464</name>
</gene>
<accession>A0ABU1JTH2</accession>
<dbReference type="InterPro" id="IPR017026">
    <property type="entry name" value="ImuA"/>
</dbReference>
<dbReference type="SUPFAM" id="SSF52540">
    <property type="entry name" value="P-loop containing nucleoside triphosphate hydrolases"/>
    <property type="match status" value="1"/>
</dbReference>
<proteinExistence type="predicted"/>
<dbReference type="InterPro" id="IPR027417">
    <property type="entry name" value="P-loop_NTPase"/>
</dbReference>
<protein>
    <submittedName>
        <fullName evidence="1">Protein ImuA</fullName>
    </submittedName>
</protein>